<dbReference type="Pfam" id="PF00108">
    <property type="entry name" value="Thiolase_N"/>
    <property type="match status" value="1"/>
</dbReference>
<evidence type="ECO:0000256" key="1">
    <source>
        <dbReference type="ARBA" id="ARBA00010982"/>
    </source>
</evidence>
<dbReference type="AlphaFoldDB" id="A0A6J7HWM0"/>
<dbReference type="GO" id="GO:0006635">
    <property type="term" value="P:fatty acid beta-oxidation"/>
    <property type="evidence" value="ECO:0007669"/>
    <property type="project" value="TreeGrafter"/>
</dbReference>
<name>A0A6J7HWM0_9ZZZZ</name>
<dbReference type="PANTHER" id="PTHR43853">
    <property type="entry name" value="3-KETOACYL-COA THIOLASE, PEROXISOMAL"/>
    <property type="match status" value="1"/>
</dbReference>
<proteinExistence type="inferred from homology"/>
<dbReference type="GO" id="GO:0003988">
    <property type="term" value="F:acetyl-CoA C-acyltransferase activity"/>
    <property type="evidence" value="ECO:0007669"/>
    <property type="project" value="TreeGrafter"/>
</dbReference>
<accession>A0A6J7HWM0</accession>
<dbReference type="PIRSF" id="PIRSF000429">
    <property type="entry name" value="Ac-CoA_Ac_transf"/>
    <property type="match status" value="1"/>
</dbReference>
<dbReference type="Gene3D" id="3.40.47.10">
    <property type="match status" value="1"/>
</dbReference>
<keyword evidence="2" id="KW-0808">Transferase</keyword>
<comment type="similarity">
    <text evidence="1">Belongs to the thiolase-like superfamily. Thiolase family.</text>
</comment>
<protein>
    <submittedName>
        <fullName evidence="6">Unannotated protein</fullName>
    </submittedName>
</protein>
<organism evidence="6">
    <name type="scientific">freshwater metagenome</name>
    <dbReference type="NCBI Taxonomy" id="449393"/>
    <lineage>
        <taxon>unclassified sequences</taxon>
        <taxon>metagenomes</taxon>
        <taxon>ecological metagenomes</taxon>
    </lineage>
</organism>
<evidence type="ECO:0000313" key="6">
    <source>
        <dbReference type="EMBL" id="CAB4922953.1"/>
    </source>
</evidence>
<dbReference type="CDD" id="cd00751">
    <property type="entry name" value="thiolase"/>
    <property type="match status" value="1"/>
</dbReference>
<evidence type="ECO:0000256" key="3">
    <source>
        <dbReference type="ARBA" id="ARBA00023315"/>
    </source>
</evidence>
<dbReference type="SUPFAM" id="SSF53901">
    <property type="entry name" value="Thiolase-like"/>
    <property type="match status" value="2"/>
</dbReference>
<dbReference type="PANTHER" id="PTHR43853:SF3">
    <property type="entry name" value="ACETYL-COA C-ACETYLTRANSFERASE YHFS-RELATED"/>
    <property type="match status" value="1"/>
</dbReference>
<dbReference type="InterPro" id="IPR050215">
    <property type="entry name" value="Thiolase-like_sf_Thiolase"/>
</dbReference>
<dbReference type="InterPro" id="IPR002155">
    <property type="entry name" value="Thiolase"/>
</dbReference>
<dbReference type="InterPro" id="IPR020616">
    <property type="entry name" value="Thiolase_N"/>
</dbReference>
<reference evidence="6" key="1">
    <citation type="submission" date="2020-05" db="EMBL/GenBank/DDBJ databases">
        <authorList>
            <person name="Chiriac C."/>
            <person name="Salcher M."/>
            <person name="Ghai R."/>
            <person name="Kavagutti S V."/>
        </authorList>
    </citation>
    <scope>NUCLEOTIDE SEQUENCE</scope>
</reference>
<evidence type="ECO:0000259" key="4">
    <source>
        <dbReference type="Pfam" id="PF00108"/>
    </source>
</evidence>
<sequence length="369" mass="37590">MNLTPVVVAARRTAIGTAGKAFHNFTVTDLLAPVLSAVAQDLQMQQIDDVVIGVARGPGGNIARVAALQAKLGVHVPGMTVDRQCGSGLAAIQVAAALVASGAATVVFAGGAESCTHASPGRAAFAPDDIGDPDMGPAAETLATDFAISRERQDALAMRSHENALASARIVAQEIVPVGNQLVDQRPRKLDVQVLARMPAAFIENGTVTAGNSCGVSDGAAAVAIVPEWLRAERGLSGLRILGWTAVGVDPRTPGIGPAPAIRQLLDRCEIDLDQVGAIEIVEAFAAQVLAVTDALGLDPLGRDAHRIAPLGGAIALGHPWGASGAMVVVRLFTELLRGGITPSPRYGIAACAVGGGQGLALLVERVDA</sequence>
<dbReference type="InterPro" id="IPR016039">
    <property type="entry name" value="Thiolase-like"/>
</dbReference>
<keyword evidence="3" id="KW-0012">Acyltransferase</keyword>
<evidence type="ECO:0000256" key="2">
    <source>
        <dbReference type="ARBA" id="ARBA00022679"/>
    </source>
</evidence>
<dbReference type="GO" id="GO:0010124">
    <property type="term" value="P:phenylacetate catabolic process"/>
    <property type="evidence" value="ECO:0007669"/>
    <property type="project" value="TreeGrafter"/>
</dbReference>
<feature type="domain" description="Thiolase N-terminal" evidence="4">
    <location>
        <begin position="6"/>
        <end position="228"/>
    </location>
</feature>
<dbReference type="InterPro" id="IPR020617">
    <property type="entry name" value="Thiolase_C"/>
</dbReference>
<dbReference type="GO" id="GO:0005737">
    <property type="term" value="C:cytoplasm"/>
    <property type="evidence" value="ECO:0007669"/>
    <property type="project" value="UniProtKB-ARBA"/>
</dbReference>
<dbReference type="NCBIfam" id="TIGR01930">
    <property type="entry name" value="AcCoA-C-Actrans"/>
    <property type="match status" value="1"/>
</dbReference>
<feature type="domain" description="Thiolase C-terminal" evidence="5">
    <location>
        <begin position="240"/>
        <end position="366"/>
    </location>
</feature>
<dbReference type="EMBL" id="CAFBMR010000076">
    <property type="protein sequence ID" value="CAB4922953.1"/>
    <property type="molecule type" value="Genomic_DNA"/>
</dbReference>
<gene>
    <name evidence="6" type="ORF">UFOPK3610_01518</name>
</gene>
<evidence type="ECO:0000259" key="5">
    <source>
        <dbReference type="Pfam" id="PF02803"/>
    </source>
</evidence>
<dbReference type="Pfam" id="PF02803">
    <property type="entry name" value="Thiolase_C"/>
    <property type="match status" value="1"/>
</dbReference>